<evidence type="ECO:0000313" key="1">
    <source>
        <dbReference type="EMBL" id="KAJ9090710.1"/>
    </source>
</evidence>
<reference evidence="1" key="1">
    <citation type="submission" date="2023-04" db="EMBL/GenBank/DDBJ databases">
        <title>Draft Genome sequencing of Naganishia species isolated from polar environments using Oxford Nanopore Technology.</title>
        <authorList>
            <person name="Leo P."/>
            <person name="Venkateswaran K."/>
        </authorList>
    </citation>
    <scope>NUCLEOTIDE SEQUENCE</scope>
    <source>
        <strain evidence="1">MNA-CCFEE 5262</strain>
    </source>
</reference>
<name>A0ACC2UUW6_9TREE</name>
<gene>
    <name evidence="1" type="ORF">QFC20_007850</name>
</gene>
<keyword evidence="2" id="KW-1185">Reference proteome</keyword>
<comment type="caution">
    <text evidence="1">The sequence shown here is derived from an EMBL/GenBank/DDBJ whole genome shotgun (WGS) entry which is preliminary data.</text>
</comment>
<organism evidence="1 2">
    <name type="scientific">Naganishia adeliensis</name>
    <dbReference type="NCBI Taxonomy" id="92952"/>
    <lineage>
        <taxon>Eukaryota</taxon>
        <taxon>Fungi</taxon>
        <taxon>Dikarya</taxon>
        <taxon>Basidiomycota</taxon>
        <taxon>Agaricomycotina</taxon>
        <taxon>Tremellomycetes</taxon>
        <taxon>Filobasidiales</taxon>
        <taxon>Filobasidiaceae</taxon>
        <taxon>Naganishia</taxon>
    </lineage>
</organism>
<sequence length="350" mass="38246">MPADSSAATTENGESIELSLRYIFIRLLSAGSNNDEAKDLQGLELVNYYMPYVSSEYGRGVRPNVLQLGSQEDLRNLESWVFSWIDGGAAEEASGRRIKLRMLAEVIGECECAIAEKHEAIGLSPQEDDFTTSLIKDKVSESDRVAFRVRQDFGRGAYVFRMAQHRRTRAVSSPKAVSTNADSAVSARSATVATVSNTAHLSDDPEHMLFEALTQARQEGLSDAAQRAIIWQSIQTWDPSPLRDTFQRMLLPDIRRDIGVADREAPLGSIVRDAVSGYQESRLSGHSELRTPTSVSNTNPGAANNLDPSESSKRHRFLQLLGIRRPSTAAASSDPSPSSFPSKGATDSGQ</sequence>
<evidence type="ECO:0000313" key="2">
    <source>
        <dbReference type="Proteomes" id="UP001230649"/>
    </source>
</evidence>
<dbReference type="EMBL" id="JASBWS010000229">
    <property type="protein sequence ID" value="KAJ9090710.1"/>
    <property type="molecule type" value="Genomic_DNA"/>
</dbReference>
<dbReference type="Proteomes" id="UP001230649">
    <property type="component" value="Unassembled WGS sequence"/>
</dbReference>
<accession>A0ACC2UUW6</accession>
<protein>
    <submittedName>
        <fullName evidence="1">Uncharacterized protein</fullName>
    </submittedName>
</protein>
<proteinExistence type="predicted"/>